<evidence type="ECO:0000256" key="1">
    <source>
        <dbReference type="ARBA" id="ARBA00010062"/>
    </source>
</evidence>
<dbReference type="PANTHER" id="PTHR47628:SF1">
    <property type="entry name" value="ALIPHATIC AMIDASE EXPRESSION-REGULATING PROTEIN"/>
    <property type="match status" value="1"/>
</dbReference>
<dbReference type="Proteomes" id="UP000199597">
    <property type="component" value="Chromosome I"/>
</dbReference>
<proteinExistence type="inferred from homology"/>
<evidence type="ECO:0000259" key="3">
    <source>
        <dbReference type="Pfam" id="PF13458"/>
    </source>
</evidence>
<dbReference type="Pfam" id="PF13458">
    <property type="entry name" value="Peripla_BP_6"/>
    <property type="match status" value="1"/>
</dbReference>
<dbReference type="InterPro" id="IPR028082">
    <property type="entry name" value="Peripla_BP_I"/>
</dbReference>
<name>A0A1H1LK15_9MICO</name>
<dbReference type="InterPro" id="IPR028081">
    <property type="entry name" value="Leu-bd"/>
</dbReference>
<comment type="similarity">
    <text evidence="1">Belongs to the leucine-binding protein family.</text>
</comment>
<accession>A0A1H1LK15</accession>
<feature type="domain" description="Leucine-binding protein" evidence="3">
    <location>
        <begin position="16"/>
        <end position="351"/>
    </location>
</feature>
<evidence type="ECO:0000256" key="2">
    <source>
        <dbReference type="ARBA" id="ARBA00022729"/>
    </source>
</evidence>
<keyword evidence="5" id="KW-1185">Reference proteome</keyword>
<dbReference type="Gene3D" id="3.40.50.2300">
    <property type="match status" value="2"/>
</dbReference>
<reference evidence="5" key="1">
    <citation type="submission" date="2016-10" db="EMBL/GenBank/DDBJ databases">
        <authorList>
            <person name="Varghese N."/>
            <person name="Submissions S."/>
        </authorList>
    </citation>
    <scope>NUCLEOTIDE SEQUENCE [LARGE SCALE GENOMIC DNA]</scope>
    <source>
        <strain evidence="5">DSM 23676</strain>
    </source>
</reference>
<dbReference type="EMBL" id="LT629766">
    <property type="protein sequence ID" value="SDR74682.1"/>
    <property type="molecule type" value="Genomic_DNA"/>
</dbReference>
<evidence type="ECO:0000313" key="5">
    <source>
        <dbReference type="Proteomes" id="UP000199597"/>
    </source>
</evidence>
<dbReference type="PANTHER" id="PTHR47628">
    <property type="match status" value="1"/>
</dbReference>
<dbReference type="STRING" id="1136497.SAMN04489752_0131"/>
<sequence length="369" mass="39904">MGRMPAFHEARSGHVLKVGLAIPLQGPGGIFGPSCEAVAELYARQSNAASGVIGRQIELEIIDAGAPPALVAAEVGRLIDGGQIDALTGWHISSVREALTPVTTGRIPYVYTPLYEGGEREPGVFCTGETPERQIAPALEWFRAELGLRRWHIVGSDYVWPKRSARAAQDFARDLDLDVLSTSFIRFGHADYSSVLDELEASTSGDGVLMLLVGQDAVEFNREFFARGLQRHLVRFAPLMEENMLLASGGGACENMYVAAGYFRSLTTESSLDLVGAYASEFGAAAPPLNNQAESCLEGITLLAELITAAGSTELGDIFTVTDGFGYESPRGSLEFRGGHVHQQIHLAQAEWADFDVLTTFQQRNRALR</sequence>
<dbReference type="AlphaFoldDB" id="A0A1H1LK15"/>
<protein>
    <submittedName>
        <fullName evidence="4">ABC-type branched-chain amino acid transport system, substrate-binding protein</fullName>
    </submittedName>
</protein>
<dbReference type="SUPFAM" id="SSF53822">
    <property type="entry name" value="Periplasmic binding protein-like I"/>
    <property type="match status" value="1"/>
</dbReference>
<keyword evidence="2" id="KW-0732">Signal</keyword>
<gene>
    <name evidence="4" type="ORF">SAMN04489752_0131</name>
</gene>
<dbReference type="CDD" id="cd06358">
    <property type="entry name" value="PBP1_NHase"/>
    <property type="match status" value="1"/>
</dbReference>
<evidence type="ECO:0000313" key="4">
    <source>
        <dbReference type="EMBL" id="SDR74682.1"/>
    </source>
</evidence>
<organism evidence="4 5">
    <name type="scientific">Brevibacterium siliguriense</name>
    <dbReference type="NCBI Taxonomy" id="1136497"/>
    <lineage>
        <taxon>Bacteria</taxon>
        <taxon>Bacillati</taxon>
        <taxon>Actinomycetota</taxon>
        <taxon>Actinomycetes</taxon>
        <taxon>Micrococcales</taxon>
        <taxon>Brevibacteriaceae</taxon>
        <taxon>Brevibacterium</taxon>
    </lineage>
</organism>